<dbReference type="AlphaFoldDB" id="A0A6J4VIU3"/>
<feature type="compositionally biased region" description="Low complexity" evidence="1">
    <location>
        <begin position="34"/>
        <end position="64"/>
    </location>
</feature>
<feature type="non-terminal residue" evidence="2">
    <location>
        <position position="1"/>
    </location>
</feature>
<evidence type="ECO:0000256" key="1">
    <source>
        <dbReference type="SAM" id="MobiDB-lite"/>
    </source>
</evidence>
<proteinExistence type="predicted"/>
<protein>
    <submittedName>
        <fullName evidence="2">Uncharacterized protein</fullName>
    </submittedName>
</protein>
<feature type="region of interest" description="Disordered" evidence="1">
    <location>
        <begin position="1"/>
        <end position="64"/>
    </location>
</feature>
<reference evidence="2" key="1">
    <citation type="submission" date="2020-02" db="EMBL/GenBank/DDBJ databases">
        <authorList>
            <person name="Meier V. D."/>
        </authorList>
    </citation>
    <scope>NUCLEOTIDE SEQUENCE</scope>
    <source>
        <strain evidence="2">AVDCRST_MAG19</strain>
    </source>
</reference>
<organism evidence="2">
    <name type="scientific">uncultured Thermomicrobiales bacterium</name>
    <dbReference type="NCBI Taxonomy" id="1645740"/>
    <lineage>
        <taxon>Bacteria</taxon>
        <taxon>Pseudomonadati</taxon>
        <taxon>Thermomicrobiota</taxon>
        <taxon>Thermomicrobia</taxon>
        <taxon>Thermomicrobiales</taxon>
        <taxon>environmental samples</taxon>
    </lineage>
</organism>
<dbReference type="EMBL" id="CADCWL010000218">
    <property type="protein sequence ID" value="CAA9580673.1"/>
    <property type="molecule type" value="Genomic_DNA"/>
</dbReference>
<sequence>RGRWRGARPSWSTCRSRRGARGGGRWPGRRRWWPRGCGPTRGRASATSSCGSSRARPPGSRPSPRCWSCWTAA</sequence>
<evidence type="ECO:0000313" key="2">
    <source>
        <dbReference type="EMBL" id="CAA9580673.1"/>
    </source>
</evidence>
<name>A0A6J4VIU3_9BACT</name>
<gene>
    <name evidence="2" type="ORF">AVDCRST_MAG19-3925</name>
</gene>
<accession>A0A6J4VIU3</accession>
<feature type="non-terminal residue" evidence="2">
    <location>
        <position position="73"/>
    </location>
</feature>